<reference evidence="1" key="1">
    <citation type="journal article" date="2022" name="Plant J.">
        <title>Strategies of tolerance reflected in two North American maple genomes.</title>
        <authorList>
            <person name="McEvoy S.L."/>
            <person name="Sezen U.U."/>
            <person name="Trouern-Trend A."/>
            <person name="McMahon S.M."/>
            <person name="Schaberg P.G."/>
            <person name="Yang J."/>
            <person name="Wegrzyn J.L."/>
            <person name="Swenson N.G."/>
        </authorList>
    </citation>
    <scope>NUCLEOTIDE SEQUENCE</scope>
    <source>
        <strain evidence="1">NS2018</strain>
    </source>
</reference>
<gene>
    <name evidence="1" type="ORF">LWI29_000520</name>
</gene>
<accession>A0AA39VRE9</accession>
<comment type="caution">
    <text evidence="1">The sequence shown here is derived from an EMBL/GenBank/DDBJ whole genome shotgun (WGS) entry which is preliminary data.</text>
</comment>
<dbReference type="AlphaFoldDB" id="A0AA39VRE9"/>
<name>A0AA39VRE9_ACESA</name>
<keyword evidence="2" id="KW-1185">Reference proteome</keyword>
<organism evidence="1 2">
    <name type="scientific">Acer saccharum</name>
    <name type="common">Sugar maple</name>
    <dbReference type="NCBI Taxonomy" id="4024"/>
    <lineage>
        <taxon>Eukaryota</taxon>
        <taxon>Viridiplantae</taxon>
        <taxon>Streptophyta</taxon>
        <taxon>Embryophyta</taxon>
        <taxon>Tracheophyta</taxon>
        <taxon>Spermatophyta</taxon>
        <taxon>Magnoliopsida</taxon>
        <taxon>eudicotyledons</taxon>
        <taxon>Gunneridae</taxon>
        <taxon>Pentapetalae</taxon>
        <taxon>rosids</taxon>
        <taxon>malvids</taxon>
        <taxon>Sapindales</taxon>
        <taxon>Sapindaceae</taxon>
        <taxon>Hippocastanoideae</taxon>
        <taxon>Acereae</taxon>
        <taxon>Acer</taxon>
    </lineage>
</organism>
<dbReference type="EMBL" id="JAUESC010000381">
    <property type="protein sequence ID" value="KAK0588401.1"/>
    <property type="molecule type" value="Genomic_DNA"/>
</dbReference>
<reference evidence="1" key="2">
    <citation type="submission" date="2023-06" db="EMBL/GenBank/DDBJ databases">
        <authorList>
            <person name="Swenson N.G."/>
            <person name="Wegrzyn J.L."/>
            <person name="Mcevoy S.L."/>
        </authorList>
    </citation>
    <scope>NUCLEOTIDE SEQUENCE</scope>
    <source>
        <strain evidence="1">NS2018</strain>
        <tissue evidence="1">Leaf</tissue>
    </source>
</reference>
<sequence length="95" mass="10776">MNSALSIVLQSIIKENRGIILPFFIPSIVDEINGSFSEIVMPKINHILQALDLKQRRKQKYMEHGRKVLEILGLWITSCQEALSTSQPVNKTEKG</sequence>
<protein>
    <submittedName>
        <fullName evidence="1">Uncharacterized protein</fullName>
    </submittedName>
</protein>
<evidence type="ECO:0000313" key="2">
    <source>
        <dbReference type="Proteomes" id="UP001168877"/>
    </source>
</evidence>
<evidence type="ECO:0000313" key="1">
    <source>
        <dbReference type="EMBL" id="KAK0588401.1"/>
    </source>
</evidence>
<dbReference type="Proteomes" id="UP001168877">
    <property type="component" value="Unassembled WGS sequence"/>
</dbReference>
<proteinExistence type="predicted"/>